<accession>A0A451BI55</accession>
<name>A0A451BI55_9GAMM</name>
<protein>
    <recommendedName>
        <fullName evidence="2">Restriction endonuclease type IV Mrr domain-containing protein</fullName>
    </recommendedName>
</protein>
<dbReference type="EMBL" id="CAADHB010000004">
    <property type="protein sequence ID" value="VFK77949.1"/>
    <property type="molecule type" value="Genomic_DNA"/>
</dbReference>
<reference evidence="1" key="1">
    <citation type="submission" date="2019-02" db="EMBL/GenBank/DDBJ databases">
        <authorList>
            <person name="Gruber-Vodicka R. H."/>
            <person name="Seah K. B. B."/>
        </authorList>
    </citation>
    <scope>NUCLEOTIDE SEQUENCE</scope>
    <source>
        <strain evidence="1">BECK_S127</strain>
    </source>
</reference>
<sequence length="166" mass="18908">MVALEPYSEHNREYGYDQANSRRAETEKEVQEWLGEQMDLRSKGRYHAHRGTEVSQRNRTDIIVSSTAAKVEVVIEIKHGGKSWSGRALKAALEKQLTGKYLNPRERRHGILLITHHGEKGWQHPDTRKRLGFGGLIEYLRKVADSTTENQYGPVQVRVFGLDASG</sequence>
<evidence type="ECO:0000313" key="1">
    <source>
        <dbReference type="EMBL" id="VFK77949.1"/>
    </source>
</evidence>
<organism evidence="1">
    <name type="scientific">Candidatus Kentrum sp. SD</name>
    <dbReference type="NCBI Taxonomy" id="2126332"/>
    <lineage>
        <taxon>Bacteria</taxon>
        <taxon>Pseudomonadati</taxon>
        <taxon>Pseudomonadota</taxon>
        <taxon>Gammaproteobacteria</taxon>
        <taxon>Candidatus Kentrum</taxon>
    </lineage>
</organism>
<evidence type="ECO:0008006" key="2">
    <source>
        <dbReference type="Google" id="ProtNLM"/>
    </source>
</evidence>
<dbReference type="AlphaFoldDB" id="A0A451BI55"/>
<gene>
    <name evidence="1" type="ORF">BECKSD772D_GA0070982_100418</name>
</gene>
<proteinExistence type="predicted"/>